<evidence type="ECO:0000256" key="1">
    <source>
        <dbReference type="SAM" id="MobiDB-lite"/>
    </source>
</evidence>
<dbReference type="EMBL" id="JBHSQH010000001">
    <property type="protein sequence ID" value="MFC5972774.1"/>
    <property type="molecule type" value="Genomic_DNA"/>
</dbReference>
<gene>
    <name evidence="2" type="ORF">ACFPYI_15665</name>
</gene>
<evidence type="ECO:0000313" key="2">
    <source>
        <dbReference type="EMBL" id="MFC5972774.1"/>
    </source>
</evidence>
<name>A0ABD5RR44_9EURY</name>
<dbReference type="Proteomes" id="UP001596099">
    <property type="component" value="Unassembled WGS sequence"/>
</dbReference>
<accession>A0ABD5RR44</accession>
<comment type="caution">
    <text evidence="2">The sequence shown here is derived from an EMBL/GenBank/DDBJ whole genome shotgun (WGS) entry which is preliminary data.</text>
</comment>
<dbReference type="RefSeq" id="WP_247416574.1">
    <property type="nucleotide sequence ID" value="NZ_JALLGW010000001.1"/>
</dbReference>
<protein>
    <submittedName>
        <fullName evidence="2">Uncharacterized protein</fullName>
    </submittedName>
</protein>
<organism evidence="2 3">
    <name type="scientific">Halomarina salina</name>
    <dbReference type="NCBI Taxonomy" id="1872699"/>
    <lineage>
        <taxon>Archaea</taxon>
        <taxon>Methanobacteriati</taxon>
        <taxon>Methanobacteriota</taxon>
        <taxon>Stenosarchaea group</taxon>
        <taxon>Halobacteria</taxon>
        <taxon>Halobacteriales</taxon>
        <taxon>Natronomonadaceae</taxon>
        <taxon>Halomarina</taxon>
    </lineage>
</organism>
<evidence type="ECO:0000313" key="3">
    <source>
        <dbReference type="Proteomes" id="UP001596099"/>
    </source>
</evidence>
<feature type="region of interest" description="Disordered" evidence="1">
    <location>
        <begin position="43"/>
        <end position="101"/>
    </location>
</feature>
<dbReference type="AlphaFoldDB" id="A0ABD5RR44"/>
<reference evidence="2 3" key="1">
    <citation type="journal article" date="2019" name="Int. J. Syst. Evol. Microbiol.">
        <title>The Global Catalogue of Microorganisms (GCM) 10K type strain sequencing project: providing services to taxonomists for standard genome sequencing and annotation.</title>
        <authorList>
            <consortium name="The Broad Institute Genomics Platform"/>
            <consortium name="The Broad Institute Genome Sequencing Center for Infectious Disease"/>
            <person name="Wu L."/>
            <person name="Ma J."/>
        </authorList>
    </citation>
    <scope>NUCLEOTIDE SEQUENCE [LARGE SCALE GENOMIC DNA]</scope>
    <source>
        <strain evidence="2 3">CGMCC 1.12543</strain>
    </source>
</reference>
<proteinExistence type="predicted"/>
<keyword evidence="3" id="KW-1185">Reference proteome</keyword>
<sequence>MSDSDIAEEVDIEEVEAGGGKIKRVAAALGVLAVLFVVLKLRGRGGSSDGESSSSVERVDEDDERGIDTVSTKDSDDDDDESSSDKSLEVKTSSGSGVGGRFDDLDLVDYLAIFAAALQSARDEYRIRTER</sequence>